<dbReference type="EMBL" id="CP111013">
    <property type="protein sequence ID" value="WAQ96868.1"/>
    <property type="molecule type" value="Genomic_DNA"/>
</dbReference>
<organism evidence="2 3">
    <name type="scientific">Mya arenaria</name>
    <name type="common">Soft-shell clam</name>
    <dbReference type="NCBI Taxonomy" id="6604"/>
    <lineage>
        <taxon>Eukaryota</taxon>
        <taxon>Metazoa</taxon>
        <taxon>Spiralia</taxon>
        <taxon>Lophotrochozoa</taxon>
        <taxon>Mollusca</taxon>
        <taxon>Bivalvia</taxon>
        <taxon>Autobranchia</taxon>
        <taxon>Heteroconchia</taxon>
        <taxon>Euheterodonta</taxon>
        <taxon>Imparidentia</taxon>
        <taxon>Neoheterodontei</taxon>
        <taxon>Myida</taxon>
        <taxon>Myoidea</taxon>
        <taxon>Myidae</taxon>
        <taxon>Mya</taxon>
    </lineage>
</organism>
<keyword evidence="1" id="KW-0812">Transmembrane</keyword>
<keyword evidence="3" id="KW-1185">Reference proteome</keyword>
<evidence type="ECO:0000313" key="3">
    <source>
        <dbReference type="Proteomes" id="UP001164746"/>
    </source>
</evidence>
<evidence type="ECO:0000256" key="1">
    <source>
        <dbReference type="SAM" id="Phobius"/>
    </source>
</evidence>
<evidence type="ECO:0000313" key="2">
    <source>
        <dbReference type="EMBL" id="WAQ96868.1"/>
    </source>
</evidence>
<keyword evidence="1" id="KW-0472">Membrane</keyword>
<gene>
    <name evidence="2" type="ORF">MAR_029558</name>
</gene>
<feature type="transmembrane region" description="Helical" evidence="1">
    <location>
        <begin position="15"/>
        <end position="34"/>
    </location>
</feature>
<name>A0ABY7DLA9_MYAAR</name>
<proteinExistence type="predicted"/>
<protein>
    <submittedName>
        <fullName evidence="2">Uncharacterized protein</fullName>
    </submittedName>
</protein>
<sequence length="84" mass="9970">MKKLSLKHLYNFKYLFYWFSLFCYYNPLWVLVLLKNNGHISEDKQYLLQSILKPLSNIVTMTKLSSNMYPANCLDGLNMKPNIT</sequence>
<dbReference type="Proteomes" id="UP001164746">
    <property type="component" value="Chromosome 2"/>
</dbReference>
<reference evidence="2" key="1">
    <citation type="submission" date="2022-11" db="EMBL/GenBank/DDBJ databases">
        <title>Centuries of genome instability and evolution in soft-shell clam transmissible cancer (bioRxiv).</title>
        <authorList>
            <person name="Hart S.F.M."/>
            <person name="Yonemitsu M.A."/>
            <person name="Giersch R.M."/>
            <person name="Beal B.F."/>
            <person name="Arriagada G."/>
            <person name="Davis B.W."/>
            <person name="Ostrander E.A."/>
            <person name="Goff S.P."/>
            <person name="Metzger M.J."/>
        </authorList>
    </citation>
    <scope>NUCLEOTIDE SEQUENCE</scope>
    <source>
        <strain evidence="2">MELC-2E11</strain>
        <tissue evidence="2">Siphon/mantle</tissue>
    </source>
</reference>
<keyword evidence="1" id="KW-1133">Transmembrane helix</keyword>
<accession>A0ABY7DLA9</accession>